<accession>A0ABP7PCZ2</accession>
<comment type="subcellular location">
    <subcellularLocation>
        <location evidence="2">Cell inner membrane</location>
        <topology evidence="2">Single-pass type II membrane protein</topology>
        <orientation evidence="2">Periplasmic side</orientation>
    </subcellularLocation>
</comment>
<organism evidence="11 12">
    <name type="scientific">Allohahella marinimesophila</name>
    <dbReference type="NCBI Taxonomy" id="1054972"/>
    <lineage>
        <taxon>Bacteria</taxon>
        <taxon>Pseudomonadati</taxon>
        <taxon>Pseudomonadota</taxon>
        <taxon>Gammaproteobacteria</taxon>
        <taxon>Oceanospirillales</taxon>
        <taxon>Hahellaceae</taxon>
        <taxon>Allohahella</taxon>
    </lineage>
</organism>
<evidence type="ECO:0000256" key="4">
    <source>
        <dbReference type="ARBA" id="ARBA00015384"/>
    </source>
</evidence>
<gene>
    <name evidence="11" type="ORF">GCM10022278_21710</name>
</gene>
<evidence type="ECO:0000256" key="10">
    <source>
        <dbReference type="SAM" id="Phobius"/>
    </source>
</evidence>
<evidence type="ECO:0000256" key="5">
    <source>
        <dbReference type="ARBA" id="ARBA00022692"/>
    </source>
</evidence>
<feature type="transmembrane region" description="Helical" evidence="10">
    <location>
        <begin position="24"/>
        <end position="42"/>
    </location>
</feature>
<comment type="caution">
    <text evidence="11">The sequence shown here is derived from an EMBL/GenBank/DDBJ whole genome shotgun (WGS) entry which is preliminary data.</text>
</comment>
<dbReference type="Proteomes" id="UP001501337">
    <property type="component" value="Unassembled WGS sequence"/>
</dbReference>
<evidence type="ECO:0000256" key="6">
    <source>
        <dbReference type="ARBA" id="ARBA00022968"/>
    </source>
</evidence>
<reference evidence="12" key="1">
    <citation type="journal article" date="2019" name="Int. J. Syst. Evol. Microbiol.">
        <title>The Global Catalogue of Microorganisms (GCM) 10K type strain sequencing project: providing services to taxonomists for standard genome sequencing and annotation.</title>
        <authorList>
            <consortium name="The Broad Institute Genomics Platform"/>
            <consortium name="The Broad Institute Genome Sequencing Center for Infectious Disease"/>
            <person name="Wu L."/>
            <person name="Ma J."/>
        </authorList>
    </citation>
    <scope>NUCLEOTIDE SEQUENCE [LARGE SCALE GENOMIC DNA]</scope>
    <source>
        <strain evidence="12">JCM 17555</strain>
    </source>
</reference>
<dbReference type="Gene3D" id="2.60.370.10">
    <property type="entry name" value="Ctag/Cox11"/>
    <property type="match status" value="1"/>
</dbReference>
<keyword evidence="9 10" id="KW-0472">Membrane</keyword>
<dbReference type="EMBL" id="BAABBO010000009">
    <property type="protein sequence ID" value="GAA3963563.1"/>
    <property type="molecule type" value="Genomic_DNA"/>
</dbReference>
<comment type="function">
    <text evidence="1">Exerts its effect at some terminal stage of cytochrome c oxidase synthesis, probably by being involved in the insertion of the copper B into subunit I.</text>
</comment>
<keyword evidence="7 10" id="KW-1133">Transmembrane helix</keyword>
<protein>
    <recommendedName>
        <fullName evidence="4">Cytochrome c oxidase assembly protein CtaG</fullName>
    </recommendedName>
</protein>
<dbReference type="InterPro" id="IPR023471">
    <property type="entry name" value="CtaG/Cox11_dom_sf"/>
</dbReference>
<proteinExistence type="inferred from homology"/>
<name>A0ABP7PCZ2_9GAMM</name>
<dbReference type="InterPro" id="IPR007533">
    <property type="entry name" value="Cyt_c_oxidase_assmbl_CtaG"/>
</dbReference>
<dbReference type="PANTHER" id="PTHR21320:SF3">
    <property type="entry name" value="CYTOCHROME C OXIDASE ASSEMBLY PROTEIN COX11, MITOCHONDRIAL-RELATED"/>
    <property type="match status" value="1"/>
</dbReference>
<sequence>MSENNEQPGNSTPPRSHAGTVRKLLFVVVAMFGFGFALVPLYDLFCDITGINGKTNGRYEGEISTAVPGEGESRRVVRVQFTTSNNANMPWIFNPPENKQMDVVVGEPVQVDFFARNPTDRFIVAQAIPSVAPSKGADYFHKTECFCFQRQELEAGADTLMGLRFFIDRDLPEDIKTLTLSYTMFEVQDHAGL</sequence>
<evidence type="ECO:0000256" key="3">
    <source>
        <dbReference type="ARBA" id="ARBA00009620"/>
    </source>
</evidence>
<evidence type="ECO:0000256" key="2">
    <source>
        <dbReference type="ARBA" id="ARBA00004382"/>
    </source>
</evidence>
<evidence type="ECO:0000256" key="9">
    <source>
        <dbReference type="ARBA" id="ARBA00023136"/>
    </source>
</evidence>
<evidence type="ECO:0000256" key="8">
    <source>
        <dbReference type="ARBA" id="ARBA00023008"/>
    </source>
</evidence>
<evidence type="ECO:0000256" key="1">
    <source>
        <dbReference type="ARBA" id="ARBA00004007"/>
    </source>
</evidence>
<dbReference type="RefSeq" id="WP_344806176.1">
    <property type="nucleotide sequence ID" value="NZ_BAABBO010000009.1"/>
</dbReference>
<dbReference type="NCBIfam" id="NF003465">
    <property type="entry name" value="PRK05089.1"/>
    <property type="match status" value="1"/>
</dbReference>
<keyword evidence="5 10" id="KW-0812">Transmembrane</keyword>
<dbReference type="PANTHER" id="PTHR21320">
    <property type="entry name" value="CYTOCHROME C OXIDASE ASSEMBLY PROTEIN COX11-RELATED"/>
    <property type="match status" value="1"/>
</dbReference>
<keyword evidence="6" id="KW-0735">Signal-anchor</keyword>
<dbReference type="PIRSF" id="PIRSF005413">
    <property type="entry name" value="COX11"/>
    <property type="match status" value="1"/>
</dbReference>
<evidence type="ECO:0000313" key="12">
    <source>
        <dbReference type="Proteomes" id="UP001501337"/>
    </source>
</evidence>
<evidence type="ECO:0000313" key="11">
    <source>
        <dbReference type="EMBL" id="GAA3963563.1"/>
    </source>
</evidence>
<keyword evidence="8" id="KW-0186">Copper</keyword>
<dbReference type="Pfam" id="PF04442">
    <property type="entry name" value="CtaG_Cox11"/>
    <property type="match status" value="1"/>
</dbReference>
<comment type="similarity">
    <text evidence="3">Belongs to the COX11/CtaG family.</text>
</comment>
<evidence type="ECO:0000256" key="7">
    <source>
        <dbReference type="ARBA" id="ARBA00022989"/>
    </source>
</evidence>
<dbReference type="SUPFAM" id="SSF110111">
    <property type="entry name" value="Ctag/Cox11"/>
    <property type="match status" value="1"/>
</dbReference>
<keyword evidence="12" id="KW-1185">Reference proteome</keyword>